<feature type="chain" id="PRO_5001626039" description="PKD domain-containing protein" evidence="1">
    <location>
        <begin position="24"/>
        <end position="311"/>
    </location>
</feature>
<accession>A0A066RWK0</accession>
<dbReference type="Pfam" id="PF18911">
    <property type="entry name" value="PKD_4"/>
    <property type="match status" value="1"/>
</dbReference>
<dbReference type="InterPro" id="IPR000601">
    <property type="entry name" value="PKD_dom"/>
</dbReference>
<keyword evidence="4" id="KW-1185">Reference proteome</keyword>
<dbReference type="EMBL" id="JMIB01000002">
    <property type="protein sequence ID" value="KDM93491.1"/>
    <property type="molecule type" value="Genomic_DNA"/>
</dbReference>
<dbReference type="Proteomes" id="UP000027192">
    <property type="component" value="Unassembled WGS sequence"/>
</dbReference>
<dbReference type="GO" id="GO:0008270">
    <property type="term" value="F:zinc ion binding"/>
    <property type="evidence" value="ECO:0007669"/>
    <property type="project" value="InterPro"/>
</dbReference>
<dbReference type="InterPro" id="IPR022409">
    <property type="entry name" value="PKD/Chitinase_dom"/>
</dbReference>
<comment type="caution">
    <text evidence="3">The sequence shown here is derived from an EMBL/GenBank/DDBJ whole genome shotgun (WGS) entry which is preliminary data.</text>
</comment>
<dbReference type="GO" id="GO:0004222">
    <property type="term" value="F:metalloendopeptidase activity"/>
    <property type="evidence" value="ECO:0007669"/>
    <property type="project" value="InterPro"/>
</dbReference>
<dbReference type="Gene3D" id="3.40.390.10">
    <property type="entry name" value="Collagenase (Catalytic Domain)"/>
    <property type="match status" value="1"/>
</dbReference>
<protein>
    <recommendedName>
        <fullName evidence="2">PKD domain-containing protein</fullName>
    </recommendedName>
</protein>
<organism evidence="3 4">
    <name type="scientific">Photobacterium galatheae</name>
    <dbReference type="NCBI Taxonomy" id="1654360"/>
    <lineage>
        <taxon>Bacteria</taxon>
        <taxon>Pseudomonadati</taxon>
        <taxon>Pseudomonadota</taxon>
        <taxon>Gammaproteobacteria</taxon>
        <taxon>Vibrionales</taxon>
        <taxon>Vibrionaceae</taxon>
        <taxon>Photobacterium</taxon>
    </lineage>
</organism>
<dbReference type="Gene3D" id="2.60.40.10">
    <property type="entry name" value="Immunoglobulins"/>
    <property type="match status" value="1"/>
</dbReference>
<name>A0A066RWK0_9GAMM</name>
<dbReference type="InterPro" id="IPR001506">
    <property type="entry name" value="Peptidase_M12A"/>
</dbReference>
<feature type="signal peptide" evidence="1">
    <location>
        <begin position="1"/>
        <end position="23"/>
    </location>
</feature>
<dbReference type="RefSeq" id="WP_152547894.1">
    <property type="nucleotide sequence ID" value="NZ_JAGSGC010000001.1"/>
</dbReference>
<reference evidence="3 4" key="1">
    <citation type="submission" date="2014-04" db="EMBL/GenBank/DDBJ databases">
        <title>Draft genome sequence of Photobacterium halotolerans S2753: a solonamide, ngercheumicin and holomycin producer.</title>
        <authorList>
            <person name="Machado H.R."/>
            <person name="Gram L."/>
        </authorList>
    </citation>
    <scope>NUCLEOTIDE SEQUENCE [LARGE SCALE GENOMIC DNA]</scope>
    <source>
        <strain evidence="3 4">S2753</strain>
    </source>
</reference>
<keyword evidence="1" id="KW-0732">Signal</keyword>
<dbReference type="STRING" id="1654360.EA58_01100"/>
<dbReference type="Pfam" id="PF01400">
    <property type="entry name" value="Astacin"/>
    <property type="match status" value="1"/>
</dbReference>
<sequence>MLKKFTILIALASPFLLFNKASADISRGYPLKSSIWKYNDIPVCWENFGQSTSAEREWVRSAIHNSWEKHSQVSFHGWGQCQRSSSGIRISVEDKGPHVKKLGRYLDGYRNGMVLNFTYNNWGGDACKFNRQWCSEVIAVHEFGHALGFAHEQNRPDTPDSCKDAPQGTNGDILIGPWDKDSVMNYCNPRYNNHGQLSATDIKMVRQFYDLDPVVIFSQEAYAAFLGNKVTLDASRSYHPKGDNLDFLWDLGDGNVDSSSVPVYEHQYLSRGTYSVTLTASDGARRSGADTVTVNVYGVEVLIPALTLLLN</sequence>
<dbReference type="InterPro" id="IPR013783">
    <property type="entry name" value="Ig-like_fold"/>
</dbReference>
<dbReference type="SUPFAM" id="SSF55486">
    <property type="entry name" value="Metalloproteases ('zincins'), catalytic domain"/>
    <property type="match status" value="1"/>
</dbReference>
<dbReference type="SMART" id="SM00235">
    <property type="entry name" value="ZnMc"/>
    <property type="match status" value="1"/>
</dbReference>
<proteinExistence type="predicted"/>
<dbReference type="InterPro" id="IPR024079">
    <property type="entry name" value="MetalloPept_cat_dom_sf"/>
</dbReference>
<dbReference type="InterPro" id="IPR035986">
    <property type="entry name" value="PKD_dom_sf"/>
</dbReference>
<dbReference type="CDD" id="cd00146">
    <property type="entry name" value="PKD"/>
    <property type="match status" value="1"/>
</dbReference>
<feature type="domain" description="PKD" evidence="2">
    <location>
        <begin position="213"/>
        <end position="296"/>
    </location>
</feature>
<dbReference type="PROSITE" id="PS50093">
    <property type="entry name" value="PKD"/>
    <property type="match status" value="1"/>
</dbReference>
<dbReference type="SUPFAM" id="SSF49299">
    <property type="entry name" value="PKD domain"/>
    <property type="match status" value="1"/>
</dbReference>
<dbReference type="AlphaFoldDB" id="A0A066RWK0"/>
<dbReference type="OrthoDB" id="5903218at2"/>
<dbReference type="SMART" id="SM00089">
    <property type="entry name" value="PKD"/>
    <property type="match status" value="1"/>
</dbReference>
<evidence type="ECO:0000313" key="3">
    <source>
        <dbReference type="EMBL" id="KDM93491.1"/>
    </source>
</evidence>
<gene>
    <name evidence="3" type="ORF">EA58_01100</name>
</gene>
<dbReference type="GO" id="GO:0006508">
    <property type="term" value="P:proteolysis"/>
    <property type="evidence" value="ECO:0007669"/>
    <property type="project" value="InterPro"/>
</dbReference>
<dbReference type="InterPro" id="IPR006026">
    <property type="entry name" value="Peptidase_Metallo"/>
</dbReference>
<evidence type="ECO:0000313" key="4">
    <source>
        <dbReference type="Proteomes" id="UP000027192"/>
    </source>
</evidence>
<evidence type="ECO:0000259" key="2">
    <source>
        <dbReference type="PROSITE" id="PS50093"/>
    </source>
</evidence>
<evidence type="ECO:0000256" key="1">
    <source>
        <dbReference type="SAM" id="SignalP"/>
    </source>
</evidence>